<name>A0ACD5TBR4_AVESA</name>
<evidence type="ECO:0000313" key="1">
    <source>
        <dbReference type="EnsemblPlants" id="AVESA.00010b.r2.1AG0026210.1.CDS.1"/>
    </source>
</evidence>
<proteinExistence type="predicted"/>
<reference evidence="1" key="2">
    <citation type="submission" date="2025-09" db="UniProtKB">
        <authorList>
            <consortium name="EnsemblPlants"/>
        </authorList>
    </citation>
    <scope>IDENTIFICATION</scope>
</reference>
<organism evidence="1 2">
    <name type="scientific">Avena sativa</name>
    <name type="common">Oat</name>
    <dbReference type="NCBI Taxonomy" id="4498"/>
    <lineage>
        <taxon>Eukaryota</taxon>
        <taxon>Viridiplantae</taxon>
        <taxon>Streptophyta</taxon>
        <taxon>Embryophyta</taxon>
        <taxon>Tracheophyta</taxon>
        <taxon>Spermatophyta</taxon>
        <taxon>Magnoliopsida</taxon>
        <taxon>Liliopsida</taxon>
        <taxon>Poales</taxon>
        <taxon>Poaceae</taxon>
        <taxon>BOP clade</taxon>
        <taxon>Pooideae</taxon>
        <taxon>Poodae</taxon>
        <taxon>Poeae</taxon>
        <taxon>Poeae Chloroplast Group 1 (Aveneae type)</taxon>
        <taxon>Aveninae</taxon>
        <taxon>Avena</taxon>
    </lineage>
</organism>
<keyword evidence="2" id="KW-1185">Reference proteome</keyword>
<sequence>MLRLRSCVLTHLLSSPTYPLHRLLSAALPAAVSPSPRFAVEDYLVDTCGLTRAQALKASAKLSHLKSPAKPDAVLAFLTGLGLSGAEVAAKVASDPRVLCAGVERTLSPVVAGLTGLGLSRAEIARFAQVAGHSFRFRSVVPKLHYCLPLLGSFENLLRLLRINSYILQSDLDRVIKPNAVLLRECGIAPADIAKLCIGVPRLLITNPKTLRTMVACAEGLGVPRGSRMFRHALHAVKFLNKEKVAAKVEHLKKTFRWSDAEVRLVVCKCPMVLAKSKEMLQRKSELLVSEVGLEPAYIACRPVMLCLSLEGRLRPRYYVLKFLKENGLVDRDWNYDTIFKLTDKEFVEKFICPHREAAPYLAEDYDAACRGEVPSNFRST</sequence>
<accession>A0ACD5TBR4</accession>
<evidence type="ECO:0000313" key="2">
    <source>
        <dbReference type="Proteomes" id="UP001732700"/>
    </source>
</evidence>
<reference evidence="1" key="1">
    <citation type="submission" date="2021-05" db="EMBL/GenBank/DDBJ databases">
        <authorList>
            <person name="Scholz U."/>
            <person name="Mascher M."/>
            <person name="Fiebig A."/>
        </authorList>
    </citation>
    <scope>NUCLEOTIDE SEQUENCE [LARGE SCALE GENOMIC DNA]</scope>
</reference>
<dbReference type="Proteomes" id="UP001732700">
    <property type="component" value="Chromosome 1A"/>
</dbReference>
<protein>
    <submittedName>
        <fullName evidence="1">Uncharacterized protein</fullName>
    </submittedName>
</protein>
<dbReference type="EnsemblPlants" id="AVESA.00010b.r2.1AG0026210.1">
    <property type="protein sequence ID" value="AVESA.00010b.r2.1AG0026210.1.CDS.1"/>
    <property type="gene ID" value="AVESA.00010b.r2.1AG0026210"/>
</dbReference>